<organism evidence="2 3">
    <name type="scientific">Bursaphelenchus xylophilus</name>
    <name type="common">Pinewood nematode worm</name>
    <name type="synonym">Aphelenchoides xylophilus</name>
    <dbReference type="NCBI Taxonomy" id="6326"/>
    <lineage>
        <taxon>Eukaryota</taxon>
        <taxon>Metazoa</taxon>
        <taxon>Ecdysozoa</taxon>
        <taxon>Nematoda</taxon>
        <taxon>Chromadorea</taxon>
        <taxon>Rhabditida</taxon>
        <taxon>Tylenchina</taxon>
        <taxon>Tylenchomorpha</taxon>
        <taxon>Aphelenchoidea</taxon>
        <taxon>Aphelenchoididae</taxon>
        <taxon>Bursaphelenchus</taxon>
    </lineage>
</organism>
<dbReference type="EMBL" id="CAJFCV020000001">
    <property type="protein sequence ID" value="CAG9085440.1"/>
    <property type="molecule type" value="Genomic_DNA"/>
</dbReference>
<dbReference type="AlphaFoldDB" id="A0A811K3E4"/>
<evidence type="ECO:0000256" key="1">
    <source>
        <dbReference type="ARBA" id="ARBA00006224"/>
    </source>
</evidence>
<dbReference type="GO" id="GO:0140285">
    <property type="term" value="P:endosome fission"/>
    <property type="evidence" value="ECO:0007669"/>
    <property type="project" value="TreeGrafter"/>
</dbReference>
<dbReference type="GO" id="GO:0071203">
    <property type="term" value="C:WASH complex"/>
    <property type="evidence" value="ECO:0007669"/>
    <property type="project" value="InterPro"/>
</dbReference>
<comment type="similarity">
    <text evidence="1">Belongs to the strumpellin family.</text>
</comment>
<sequence length="386" mass="43762">MCLSKLGQVEITPGNMLYDGLKQELRLKLKHVFSGVIPTNIFFNVLKQQREELDKLRKTFLFVCQQIGINGVQVWQTELSTITIDALNSCFSRFTSEKQSVPLKSTAFNAFILKMLQFTDPTSTVFSLKSLEWWNQTKSKLEYSTTILLISHQWIPSFFLIGIRRIIQKMLVNEINNFGVLLMRHQNIGSVDQIGSIDQLTKTPEFSKFYSACLPLISKIGQYAVLDDALSISIAESSISEVSLLRKAAKTALDYSQLQETKSGVESMEIPRQLEAILEKTGLVDYSHLVVPLPPFSKSRNSLIIFSILSQCLSTNAITTKKSEFMDPFSIVKGIEKIKTCFELDYQFEYPLSIISGDSAGYLVARRLKIDNINHPFKNVPEPFKK</sequence>
<keyword evidence="3" id="KW-1185">Reference proteome</keyword>
<evidence type="ECO:0000313" key="3">
    <source>
        <dbReference type="Proteomes" id="UP000659654"/>
    </source>
</evidence>
<accession>A0A811K3E4</accession>
<dbReference type="GO" id="GO:0051125">
    <property type="term" value="P:regulation of actin nucleation"/>
    <property type="evidence" value="ECO:0007669"/>
    <property type="project" value="TreeGrafter"/>
</dbReference>
<protein>
    <submittedName>
        <fullName evidence="2">(pine wood nematode) hypothetical protein</fullName>
    </submittedName>
</protein>
<dbReference type="Proteomes" id="UP000582659">
    <property type="component" value="Unassembled WGS sequence"/>
</dbReference>
<comment type="caution">
    <text evidence="2">The sequence shown here is derived from an EMBL/GenBank/DDBJ whole genome shotgun (WGS) entry which is preliminary data.</text>
</comment>
<gene>
    <name evidence="2" type="ORF">BXYJ_LOCUS1693</name>
</gene>
<dbReference type="GO" id="GO:0030041">
    <property type="term" value="P:actin filament polymerization"/>
    <property type="evidence" value="ECO:0007669"/>
    <property type="project" value="TreeGrafter"/>
</dbReference>
<dbReference type="GO" id="GO:0007032">
    <property type="term" value="P:endosome organization"/>
    <property type="evidence" value="ECO:0007669"/>
    <property type="project" value="TreeGrafter"/>
</dbReference>
<dbReference type="GO" id="GO:0005768">
    <property type="term" value="C:endosome"/>
    <property type="evidence" value="ECO:0007669"/>
    <property type="project" value="TreeGrafter"/>
</dbReference>
<dbReference type="Pfam" id="PF10266">
    <property type="entry name" value="Strumpellin"/>
    <property type="match status" value="1"/>
</dbReference>
<dbReference type="OrthoDB" id="565118at2759"/>
<reference evidence="2" key="1">
    <citation type="submission" date="2020-09" db="EMBL/GenBank/DDBJ databases">
        <authorList>
            <person name="Kikuchi T."/>
        </authorList>
    </citation>
    <scope>NUCLEOTIDE SEQUENCE</scope>
    <source>
        <strain evidence="2">Ka4C1</strain>
    </source>
</reference>
<proteinExistence type="inferred from homology"/>
<dbReference type="PANTHER" id="PTHR15691">
    <property type="entry name" value="WASH COMPLEX SUBUNIT 5"/>
    <property type="match status" value="1"/>
</dbReference>
<name>A0A811K3E4_BURXY</name>
<dbReference type="EMBL" id="CAJFDI010000001">
    <property type="protein sequence ID" value="CAD5209954.1"/>
    <property type="molecule type" value="Genomic_DNA"/>
</dbReference>
<dbReference type="Proteomes" id="UP000659654">
    <property type="component" value="Unassembled WGS sequence"/>
</dbReference>
<dbReference type="InterPro" id="IPR019393">
    <property type="entry name" value="WASH_strumpellin"/>
</dbReference>
<dbReference type="PANTHER" id="PTHR15691:SF6">
    <property type="entry name" value="WASH COMPLEX SUBUNIT 5"/>
    <property type="match status" value="1"/>
</dbReference>
<evidence type="ECO:0000313" key="2">
    <source>
        <dbReference type="EMBL" id="CAD5209954.1"/>
    </source>
</evidence>
<dbReference type="SMR" id="A0A811K3E4"/>